<name>A0A917UGV7_9ACTN</name>
<organism evidence="1 2">
    <name type="scientific">Streptomyces fuscichromogenes</name>
    <dbReference type="NCBI Taxonomy" id="1324013"/>
    <lineage>
        <taxon>Bacteria</taxon>
        <taxon>Bacillati</taxon>
        <taxon>Actinomycetota</taxon>
        <taxon>Actinomycetes</taxon>
        <taxon>Kitasatosporales</taxon>
        <taxon>Streptomycetaceae</taxon>
        <taxon>Streptomyces</taxon>
    </lineage>
</organism>
<evidence type="ECO:0000313" key="2">
    <source>
        <dbReference type="Proteomes" id="UP000653411"/>
    </source>
</evidence>
<keyword evidence="2" id="KW-1185">Reference proteome</keyword>
<dbReference type="Proteomes" id="UP000653411">
    <property type="component" value="Unassembled WGS sequence"/>
</dbReference>
<protein>
    <submittedName>
        <fullName evidence="1">Uncharacterized protein</fullName>
    </submittedName>
</protein>
<accession>A0A917UGV7</accession>
<dbReference type="EMBL" id="BMML01000002">
    <property type="protein sequence ID" value="GGM92893.1"/>
    <property type="molecule type" value="Genomic_DNA"/>
</dbReference>
<reference evidence="1" key="1">
    <citation type="journal article" date="2014" name="Int. J. Syst. Evol. Microbiol.">
        <title>Complete genome sequence of Corynebacterium casei LMG S-19264T (=DSM 44701T), isolated from a smear-ripened cheese.</title>
        <authorList>
            <consortium name="US DOE Joint Genome Institute (JGI-PGF)"/>
            <person name="Walter F."/>
            <person name="Albersmeier A."/>
            <person name="Kalinowski J."/>
            <person name="Ruckert C."/>
        </authorList>
    </citation>
    <scope>NUCLEOTIDE SEQUENCE</scope>
    <source>
        <strain evidence="1">CGMCC 4.7110</strain>
    </source>
</reference>
<evidence type="ECO:0000313" key="1">
    <source>
        <dbReference type="EMBL" id="GGM92893.1"/>
    </source>
</evidence>
<sequence>MSALSLVPSFLTVAVIAVFCELLSTEILAGSVVVSFTPAGSWSAAFPPLPLPGPWSSAAAVDGRIITAEKDAVTSDPVTKASRRALRRELMFVPLATPWTAPEFAAT</sequence>
<comment type="caution">
    <text evidence="1">The sequence shown here is derived from an EMBL/GenBank/DDBJ whole genome shotgun (WGS) entry which is preliminary data.</text>
</comment>
<dbReference type="AlphaFoldDB" id="A0A917UGV7"/>
<reference evidence="1" key="2">
    <citation type="submission" date="2020-09" db="EMBL/GenBank/DDBJ databases">
        <authorList>
            <person name="Sun Q."/>
            <person name="Zhou Y."/>
        </authorList>
    </citation>
    <scope>NUCLEOTIDE SEQUENCE</scope>
    <source>
        <strain evidence="1">CGMCC 4.7110</strain>
    </source>
</reference>
<proteinExistence type="predicted"/>
<gene>
    <name evidence="1" type="ORF">GCM10011578_011200</name>
</gene>